<dbReference type="PANTHER" id="PTHR47027:SF25">
    <property type="entry name" value="REVERSE TRANSCRIPTASE DOMAIN-CONTAINING PROTEIN"/>
    <property type="match status" value="1"/>
</dbReference>
<gene>
    <name evidence="1" type="ORF">PECUL_23A024009</name>
</gene>
<sequence>MKNRKAAGPDDIPAEALKSSVEMLYPLFKKIWEEEEITTDWKEGYLIKLPKEAIDWIMKTSTSERRNGIQWTLWSQLDDLYFADDLTRLFHSQQQMQEKISVLAATSAQVGFIIHKEKTKILKILKTNFSNINPITLNGSPLDQVQFFTYLGSIIDQQDGTDKNQC</sequence>
<dbReference type="PANTHER" id="PTHR47027">
    <property type="entry name" value="REVERSE TRANSCRIPTASE DOMAIN-CONTAINING PROTEIN"/>
    <property type="match status" value="1"/>
</dbReference>
<dbReference type="EMBL" id="OW240923">
    <property type="protein sequence ID" value="CAH2324467.1"/>
    <property type="molecule type" value="Genomic_DNA"/>
</dbReference>
<evidence type="ECO:0000313" key="2">
    <source>
        <dbReference type="Proteomes" id="UP001295444"/>
    </source>
</evidence>
<dbReference type="Proteomes" id="UP001295444">
    <property type="component" value="Chromosome 12"/>
</dbReference>
<protein>
    <recommendedName>
        <fullName evidence="3">Reverse transcriptase domain-containing protein</fullName>
    </recommendedName>
</protein>
<name>A0AAD1TG37_PELCU</name>
<evidence type="ECO:0000313" key="1">
    <source>
        <dbReference type="EMBL" id="CAH2324467.1"/>
    </source>
</evidence>
<dbReference type="AlphaFoldDB" id="A0AAD1TG37"/>
<evidence type="ECO:0008006" key="3">
    <source>
        <dbReference type="Google" id="ProtNLM"/>
    </source>
</evidence>
<accession>A0AAD1TG37</accession>
<proteinExistence type="predicted"/>
<organism evidence="1 2">
    <name type="scientific">Pelobates cultripes</name>
    <name type="common">Western spadefoot toad</name>
    <dbReference type="NCBI Taxonomy" id="61616"/>
    <lineage>
        <taxon>Eukaryota</taxon>
        <taxon>Metazoa</taxon>
        <taxon>Chordata</taxon>
        <taxon>Craniata</taxon>
        <taxon>Vertebrata</taxon>
        <taxon>Euteleostomi</taxon>
        <taxon>Amphibia</taxon>
        <taxon>Batrachia</taxon>
        <taxon>Anura</taxon>
        <taxon>Pelobatoidea</taxon>
        <taxon>Pelobatidae</taxon>
        <taxon>Pelobates</taxon>
    </lineage>
</organism>
<reference evidence="1" key="1">
    <citation type="submission" date="2022-03" db="EMBL/GenBank/DDBJ databases">
        <authorList>
            <person name="Alioto T."/>
            <person name="Alioto T."/>
            <person name="Gomez Garrido J."/>
        </authorList>
    </citation>
    <scope>NUCLEOTIDE SEQUENCE</scope>
</reference>
<feature type="non-terminal residue" evidence="1">
    <location>
        <position position="166"/>
    </location>
</feature>
<keyword evidence="2" id="KW-1185">Reference proteome</keyword>